<evidence type="ECO:0000256" key="1">
    <source>
        <dbReference type="ARBA" id="ARBA00006987"/>
    </source>
</evidence>
<protein>
    <submittedName>
        <fullName evidence="2">Tripartite-type tricarboxylate transporter receptor subunit TctC</fullName>
    </submittedName>
</protein>
<dbReference type="PANTHER" id="PTHR42928">
    <property type="entry name" value="TRICARBOXYLATE-BINDING PROTEIN"/>
    <property type="match status" value="1"/>
</dbReference>
<organism evidence="2 3">
    <name type="scientific">Sphingomonas vulcanisoli</name>
    <dbReference type="NCBI Taxonomy" id="1658060"/>
    <lineage>
        <taxon>Bacteria</taxon>
        <taxon>Pseudomonadati</taxon>
        <taxon>Pseudomonadota</taxon>
        <taxon>Alphaproteobacteria</taxon>
        <taxon>Sphingomonadales</taxon>
        <taxon>Sphingomonadaceae</taxon>
        <taxon>Sphingomonas</taxon>
    </lineage>
</organism>
<dbReference type="InterPro" id="IPR005064">
    <property type="entry name" value="BUG"/>
</dbReference>
<keyword evidence="2" id="KW-0675">Receptor</keyword>
<dbReference type="InterPro" id="IPR042100">
    <property type="entry name" value="Bug_dom1"/>
</dbReference>
<keyword evidence="3" id="KW-1185">Reference proteome</keyword>
<accession>A0ABX0TUM4</accession>
<dbReference type="PANTHER" id="PTHR42928:SF3">
    <property type="entry name" value="UPF0065 PROTEIN YFLP"/>
    <property type="match status" value="1"/>
</dbReference>
<proteinExistence type="inferred from homology"/>
<comment type="similarity">
    <text evidence="1">Belongs to the UPF0065 (bug) family.</text>
</comment>
<dbReference type="Gene3D" id="3.40.190.150">
    <property type="entry name" value="Bordetella uptake gene, domain 1"/>
    <property type="match status" value="1"/>
</dbReference>
<dbReference type="EMBL" id="JAAOZC010000009">
    <property type="protein sequence ID" value="NIJ09233.1"/>
    <property type="molecule type" value="Genomic_DNA"/>
</dbReference>
<reference evidence="2 3" key="1">
    <citation type="submission" date="2020-03" db="EMBL/GenBank/DDBJ databases">
        <title>Genomic Encyclopedia of Type Strains, Phase III (KMG-III): the genomes of soil and plant-associated and newly described type strains.</title>
        <authorList>
            <person name="Whitman W."/>
        </authorList>
    </citation>
    <scope>NUCLEOTIDE SEQUENCE [LARGE SCALE GENOMIC DNA]</scope>
    <source>
        <strain evidence="2 3">CECT 8804</strain>
    </source>
</reference>
<dbReference type="Gene3D" id="3.40.190.10">
    <property type="entry name" value="Periplasmic binding protein-like II"/>
    <property type="match status" value="1"/>
</dbReference>
<name>A0ABX0TUM4_9SPHN</name>
<evidence type="ECO:0000313" key="2">
    <source>
        <dbReference type="EMBL" id="NIJ09233.1"/>
    </source>
</evidence>
<comment type="caution">
    <text evidence="2">The sequence shown here is derived from an EMBL/GenBank/DDBJ whole genome shotgun (WGS) entry which is preliminary data.</text>
</comment>
<dbReference type="Proteomes" id="UP000727456">
    <property type="component" value="Unassembled WGS sequence"/>
</dbReference>
<sequence>MGDSIKLLVPDSPGGIDDLSARLVSRHLGRFIEGSPTIVVDYEPVGGGIALANGFAANAPRDGSVIAVVQRSVPQLAIEGHPEVTFDPLAFTWLGSLSSFAEDAYMVLVNVDYPAYTAEDLKTLATPARFGAVGISSTNYTIAAIAKSLFGYRLDISTEYTGAASIFKAMQAGELDGQVVGINSIRANQPALWEGKKVRPLVQFGRQTRHPILPDVPTGRELTSDPIELAVIDFAELPFRMALPFMAPPGVPAERAKMLQDGFTRMMADPDFLADAEQIKLDISPVSGEGIKQLIQTAAQTPPEVIARYRAMVAPNT</sequence>
<dbReference type="Pfam" id="PF03401">
    <property type="entry name" value="TctC"/>
    <property type="match status" value="1"/>
</dbReference>
<dbReference type="RefSeq" id="WP_167074657.1">
    <property type="nucleotide sequence ID" value="NZ_JAAOZC010000009.1"/>
</dbReference>
<evidence type="ECO:0000313" key="3">
    <source>
        <dbReference type="Proteomes" id="UP000727456"/>
    </source>
</evidence>
<gene>
    <name evidence="2" type="ORF">FHS31_002865</name>
</gene>